<reference evidence="1" key="1">
    <citation type="submission" date="2019-08" db="EMBL/GenBank/DDBJ databases">
        <authorList>
            <person name="Kucharzyk K."/>
            <person name="Murdoch R.W."/>
            <person name="Higgins S."/>
            <person name="Loffler F."/>
        </authorList>
    </citation>
    <scope>NUCLEOTIDE SEQUENCE</scope>
</reference>
<gene>
    <name evidence="1" type="ORF">SDC9_92132</name>
</gene>
<protein>
    <submittedName>
        <fullName evidence="1">Uncharacterized protein</fullName>
    </submittedName>
</protein>
<dbReference type="EMBL" id="VSSQ01010877">
    <property type="protein sequence ID" value="MPM45445.1"/>
    <property type="molecule type" value="Genomic_DNA"/>
</dbReference>
<proteinExistence type="predicted"/>
<comment type="caution">
    <text evidence="1">The sequence shown here is derived from an EMBL/GenBank/DDBJ whole genome shotgun (WGS) entry which is preliminary data.</text>
</comment>
<sequence length="354" mass="36731">MGAMIKSKSSRALLICLAVLLAAGLLLVLVRPSQAHPIPIISIVSVDKNVSVTIAGANFPPSQTFTVTMGAYGTYGKGGVVVGTYDSGAGSTFTNTYAIPSSLSGLDRIAIRFESPEGFNSYNWFNNDVSASPTAVPGYNGYPTFDISSVVSGSSVTILTHNMPVGQVFTVRMGAYGTYAQGGPVVGSTSDTGGSYSATFAIPADLASLSQIAIRIDGPTGLYAFNWFNNTGSGTIPVITLVPGPGPVPGPTPVPGYWGIPTISISAVVRDSSVTIYGNNFPAGQTFNVLMGTYGSYGMDGIPVTSISTGSGGSFSATYSVPSSLAGLDKIAIRLETPNGYYYAYNWFYNNTTY</sequence>
<dbReference type="AlphaFoldDB" id="A0A644ZWY6"/>
<name>A0A644ZWY6_9ZZZZ</name>
<accession>A0A644ZWY6</accession>
<organism evidence="1">
    <name type="scientific">bioreactor metagenome</name>
    <dbReference type="NCBI Taxonomy" id="1076179"/>
    <lineage>
        <taxon>unclassified sequences</taxon>
        <taxon>metagenomes</taxon>
        <taxon>ecological metagenomes</taxon>
    </lineage>
</organism>
<evidence type="ECO:0000313" key="1">
    <source>
        <dbReference type="EMBL" id="MPM45445.1"/>
    </source>
</evidence>